<dbReference type="Pfam" id="PF12000">
    <property type="entry name" value="Glyco_trans_4_3"/>
    <property type="match status" value="1"/>
</dbReference>
<evidence type="ECO:0000259" key="3">
    <source>
        <dbReference type="Pfam" id="PF12000"/>
    </source>
</evidence>
<proteinExistence type="predicted"/>
<evidence type="ECO:0000313" key="4">
    <source>
        <dbReference type="EMBL" id="PWF48871.1"/>
    </source>
</evidence>
<feature type="region of interest" description="Disordered" evidence="2">
    <location>
        <begin position="410"/>
        <end position="437"/>
    </location>
</feature>
<keyword evidence="5" id="KW-1185">Reference proteome</keyword>
<dbReference type="GO" id="GO:0016757">
    <property type="term" value="F:glycosyltransferase activity"/>
    <property type="evidence" value="ECO:0007669"/>
    <property type="project" value="TreeGrafter"/>
</dbReference>
<protein>
    <submittedName>
        <fullName evidence="4">Glycosyl transferase family 1</fullName>
    </submittedName>
</protein>
<dbReference type="Pfam" id="PF13692">
    <property type="entry name" value="Glyco_trans_1_4"/>
    <property type="match status" value="1"/>
</dbReference>
<name>A0A2U2HMX2_9BURK</name>
<keyword evidence="1 4" id="KW-0808">Transferase</keyword>
<dbReference type="EMBL" id="PXWF02000126">
    <property type="protein sequence ID" value="PWF48871.1"/>
    <property type="molecule type" value="Genomic_DNA"/>
</dbReference>
<dbReference type="PANTHER" id="PTHR46401:SF2">
    <property type="entry name" value="GLYCOSYLTRANSFERASE WBBK-RELATED"/>
    <property type="match status" value="1"/>
</dbReference>
<dbReference type="CDD" id="cd03818">
    <property type="entry name" value="GT4_ExpC-like"/>
    <property type="match status" value="1"/>
</dbReference>
<accession>A0A2U2HMX2</accession>
<dbReference type="Gene3D" id="3.40.50.2000">
    <property type="entry name" value="Glycogen Phosphorylase B"/>
    <property type="match status" value="2"/>
</dbReference>
<dbReference type="PANTHER" id="PTHR46401">
    <property type="entry name" value="GLYCOSYLTRANSFERASE WBBK-RELATED"/>
    <property type="match status" value="1"/>
</dbReference>
<evidence type="ECO:0000256" key="1">
    <source>
        <dbReference type="ARBA" id="ARBA00022679"/>
    </source>
</evidence>
<organism evidence="4 5">
    <name type="scientific">Massilia glaciei</name>
    <dbReference type="NCBI Taxonomy" id="1524097"/>
    <lineage>
        <taxon>Bacteria</taxon>
        <taxon>Pseudomonadati</taxon>
        <taxon>Pseudomonadota</taxon>
        <taxon>Betaproteobacteria</taxon>
        <taxon>Burkholderiales</taxon>
        <taxon>Oxalobacteraceae</taxon>
        <taxon>Telluria group</taxon>
        <taxon>Massilia</taxon>
    </lineage>
</organism>
<feature type="domain" description="Glycosyl transferase family 4" evidence="3">
    <location>
        <begin position="35"/>
        <end position="198"/>
    </location>
</feature>
<comment type="caution">
    <text evidence="4">The sequence shown here is derived from an EMBL/GenBank/DDBJ whole genome shotgun (WGS) entry which is preliminary data.</text>
</comment>
<dbReference type="AlphaFoldDB" id="A0A2U2HMX2"/>
<gene>
    <name evidence="4" type="ORF">C7C56_009565</name>
</gene>
<reference evidence="4 5" key="1">
    <citation type="submission" date="2018-04" db="EMBL/GenBank/DDBJ databases">
        <title>Massilia violaceinigra sp. nov., a novel purple-pigmented bacterium isolated from Tianshan glacier, Xinjiang, China.</title>
        <authorList>
            <person name="Wang H."/>
        </authorList>
    </citation>
    <scope>NUCLEOTIDE SEQUENCE [LARGE SCALE GENOMIC DNA]</scope>
    <source>
        <strain evidence="4 5">B448-2</strain>
    </source>
</reference>
<evidence type="ECO:0000256" key="2">
    <source>
        <dbReference type="SAM" id="MobiDB-lite"/>
    </source>
</evidence>
<dbReference type="Proteomes" id="UP000241421">
    <property type="component" value="Unassembled WGS sequence"/>
</dbReference>
<dbReference type="OrthoDB" id="5416057at2"/>
<sequence length="437" mass="47515">MDSSKPPLKILFIHQNFPGQFKAIAAHLARERAFQVLAIGKEGCPAAVPGVKTVTYKLHRAPVAATHHYVKPFEAAVLHGQAALRVLLALKAQGFTPDVVVAHPGWGETLFLRDAFPLAKLIHFCEYYYHASGADVGFDPEFARTLDDAARIRAKNALPLLNLENCDLAVAPTQWQKSLHPSAYQDKIRVVHEGIDTGHMRPDAQARLSLPDGTLLKPGDQVVTFVARNLEPYRGFHVFMRALPRILAKNPGCTVVIVGGDDVSYGAKPKAAANWREQLMREIAVDTRRVHFLGTIAHAKYRALLQVSAAHVYLTYPFVLSWSMLEAMACGCAVIGSRTAPVTEVITDGENGLLVDFFDGDAIADKIHGILSGAIAASRIRALAVESVARRFPLDAALAGYRAMILGSPRQDAQARPGAPPTPDNQQLAAPSDWRAD</sequence>
<dbReference type="SUPFAM" id="SSF53756">
    <property type="entry name" value="UDP-Glycosyltransferase/glycogen phosphorylase"/>
    <property type="match status" value="1"/>
</dbReference>
<evidence type="ECO:0000313" key="5">
    <source>
        <dbReference type="Proteomes" id="UP000241421"/>
    </source>
</evidence>
<dbReference type="GO" id="GO:0009103">
    <property type="term" value="P:lipopolysaccharide biosynthetic process"/>
    <property type="evidence" value="ECO:0007669"/>
    <property type="project" value="TreeGrafter"/>
</dbReference>
<dbReference type="InterPro" id="IPR022623">
    <property type="entry name" value="Glyco_trans_4"/>
</dbReference>